<dbReference type="GO" id="GO:0006633">
    <property type="term" value="P:fatty acid biosynthetic process"/>
    <property type="evidence" value="ECO:0007669"/>
    <property type="project" value="InterPro"/>
</dbReference>
<dbReference type="EMBL" id="JADKYY010000005">
    <property type="protein sequence ID" value="MBF5027227.1"/>
    <property type="molecule type" value="Genomic_DNA"/>
</dbReference>
<keyword evidence="5" id="KW-1185">Reference proteome</keyword>
<dbReference type="PANTHER" id="PTHR38764">
    <property type="entry name" value="ACYL CARRIER PROTEIN PHOSPHODIESTERASE"/>
    <property type="match status" value="1"/>
</dbReference>
<proteinExistence type="predicted"/>
<dbReference type="AlphaFoldDB" id="A0A930YVM8"/>
<reference evidence="4" key="1">
    <citation type="submission" date="2020-11" db="EMBL/GenBank/DDBJ databases">
        <title>Genome seq and assembly of Planobacterium sp.</title>
        <authorList>
            <person name="Chhetri G."/>
        </authorList>
    </citation>
    <scope>NUCLEOTIDE SEQUENCE</scope>
    <source>
        <strain evidence="4">GCR5</strain>
    </source>
</reference>
<keyword evidence="1" id="KW-0444">Lipid biosynthesis</keyword>
<accession>A0A930YVM8</accession>
<keyword evidence="3" id="KW-0443">Lipid metabolism</keyword>
<evidence type="ECO:0000256" key="1">
    <source>
        <dbReference type="ARBA" id="ARBA00022516"/>
    </source>
</evidence>
<evidence type="ECO:0000313" key="5">
    <source>
        <dbReference type="Proteomes" id="UP000694480"/>
    </source>
</evidence>
<dbReference type="Proteomes" id="UP000694480">
    <property type="component" value="Unassembled WGS sequence"/>
</dbReference>
<evidence type="ECO:0000313" key="4">
    <source>
        <dbReference type="EMBL" id="MBF5027227.1"/>
    </source>
</evidence>
<sequence>MNYLAHAYLSFSPGQIVGNLLVDFARHKDRRSYPREVEKGIVLHHAIDSYTDTHLEIRKAKLLFSPLVGRYSGAMVDVVLDYFLANDPVRGNEANWKAFTRKVYQTLEVHKEFLPPALLTALPRMQQGDWLYNSRYKENIEKALQHLVHRAKYLPIGTDVYKVFLENESTLEDYYKEFFPQLEAFVKNLEATLN</sequence>
<evidence type="ECO:0000256" key="2">
    <source>
        <dbReference type="ARBA" id="ARBA00022801"/>
    </source>
</evidence>
<dbReference type="GO" id="GO:0008770">
    <property type="term" value="F:[acyl-carrier-protein] phosphodiesterase activity"/>
    <property type="evidence" value="ECO:0007669"/>
    <property type="project" value="InterPro"/>
</dbReference>
<keyword evidence="2" id="KW-0378">Hydrolase</keyword>
<gene>
    <name evidence="4" type="ORF">IC612_05390</name>
</gene>
<dbReference type="InterPro" id="IPR007431">
    <property type="entry name" value="ACP_PD"/>
</dbReference>
<dbReference type="RefSeq" id="WP_194739157.1">
    <property type="nucleotide sequence ID" value="NZ_JADKYY010000005.1"/>
</dbReference>
<protein>
    <submittedName>
        <fullName evidence="4">DUF479 domain-containing protein</fullName>
    </submittedName>
</protein>
<dbReference type="Pfam" id="PF04336">
    <property type="entry name" value="ACP_PD"/>
    <property type="match status" value="1"/>
</dbReference>
<comment type="caution">
    <text evidence="4">The sequence shown here is derived from an EMBL/GenBank/DDBJ whole genome shotgun (WGS) entry which is preliminary data.</text>
</comment>
<organism evidence="4 5">
    <name type="scientific">Planobacterium oryzisoli</name>
    <dbReference type="NCBI Taxonomy" id="2771435"/>
    <lineage>
        <taxon>Bacteria</taxon>
        <taxon>Pseudomonadati</taxon>
        <taxon>Bacteroidota</taxon>
        <taxon>Flavobacteriia</taxon>
        <taxon>Flavobacteriales</taxon>
        <taxon>Weeksellaceae</taxon>
        <taxon>Chryseobacterium group</taxon>
        <taxon>Chryseobacterium</taxon>
    </lineage>
</organism>
<evidence type="ECO:0000256" key="3">
    <source>
        <dbReference type="ARBA" id="ARBA00023098"/>
    </source>
</evidence>
<dbReference type="PANTHER" id="PTHR38764:SF1">
    <property type="entry name" value="ACYL CARRIER PROTEIN PHOSPHODIESTERASE"/>
    <property type="match status" value="1"/>
</dbReference>
<name>A0A930YVM8_9FLAO</name>